<comment type="subcellular location">
    <subcellularLocation>
        <location evidence="1">Nucleus</location>
    </subcellularLocation>
</comment>
<dbReference type="EMBL" id="GL996499">
    <property type="protein sequence ID" value="EGW34858.1"/>
    <property type="molecule type" value="Genomic_DNA"/>
</dbReference>
<dbReference type="GO" id="GO:0003684">
    <property type="term" value="F:damaged DNA binding"/>
    <property type="evidence" value="ECO:0007669"/>
    <property type="project" value="TreeGrafter"/>
</dbReference>
<dbReference type="GeneID" id="18875261"/>
<evidence type="ECO:0000256" key="2">
    <source>
        <dbReference type="ARBA" id="ARBA00010304"/>
    </source>
</evidence>
<keyword evidence="3" id="KW-0227">DNA damage</keyword>
<dbReference type="Pfam" id="PF07522">
    <property type="entry name" value="DRMBL"/>
    <property type="match status" value="1"/>
</dbReference>
<evidence type="ECO:0000259" key="6">
    <source>
        <dbReference type="Pfam" id="PF07522"/>
    </source>
</evidence>
<dbReference type="GO" id="GO:0006303">
    <property type="term" value="P:double-strand break repair via nonhomologous end joining"/>
    <property type="evidence" value="ECO:0007669"/>
    <property type="project" value="TreeGrafter"/>
</dbReference>
<dbReference type="AlphaFoldDB" id="G3AF69"/>
<dbReference type="InterPro" id="IPR036866">
    <property type="entry name" value="RibonucZ/Hydroxyglut_hydro"/>
</dbReference>
<sequence length="638" mass="73871">MKASLITGKKQRSIFEFSRTRIQAPVSREIIEITSDTEDDYVRCPICELSLSNLTINDRTEHVDACLVRVTFVEEPLKPQISPTIKPDIKKRKIIRKEQPQPIDPEKLKYINKEIVTKPQGEIAIPKAITKSKTKRPIPPLKIMTFPIQESQKYQVSVDAFCYAPHDTISQYFLSHFHSDHYGGISKKWAYERVFKDDTDFENESKYRRIIYCSVITGKLLTLHFSIDPKFIKHLEIETRYQIKSYITDIDDGGYESEEQTPGLYVTPISANHCPGSTIFLFESIGLENKRTRILHCGDFRVNYEILSHPLLKQFSIDPNSICLDKVYLDTTYMSPAYNFPKQELVCETVATMFQDLMKEETKSTSLFSTWFGIGTQSRITDFWKKKFLILVGTYVIGKEKLAIAISKKLNCPIYISNIGSRNKKWDTLKTYDDQYLDSVLTTNDLGDDSSDAIIHLVPMNIVSSTQELSNYFNHNKYFEYFERCVGLRPTGWSFSPGNHREIKDPEIPNHLQELERIMSKSPSFDYLNNILTQVTSTPSKTKGKPDKQLYRIYALPYSEHSSFRELAYFVIFFNINRVIPTVNCENERSIRAMTDIIETWELARRIITNSIKPSDDDDVVVDMELIEKIQQLSLNSF</sequence>
<dbReference type="HOGENOM" id="CLU_005260_5_1_1"/>
<dbReference type="eggNOG" id="KOG1361">
    <property type="taxonomic scope" value="Eukaryota"/>
</dbReference>
<evidence type="ECO:0000256" key="4">
    <source>
        <dbReference type="ARBA" id="ARBA00023204"/>
    </source>
</evidence>
<dbReference type="Gene3D" id="3.60.15.10">
    <property type="entry name" value="Ribonuclease Z/Hydroxyacylglutathione hydrolase-like"/>
    <property type="match status" value="1"/>
</dbReference>
<dbReference type="GO" id="GO:0036297">
    <property type="term" value="P:interstrand cross-link repair"/>
    <property type="evidence" value="ECO:0007669"/>
    <property type="project" value="TreeGrafter"/>
</dbReference>
<dbReference type="OMA" id="PITANHC"/>
<dbReference type="InParanoid" id="G3AF69"/>
<feature type="domain" description="DNA repair metallo-beta-lactamase" evidence="6">
    <location>
        <begin position="445"/>
        <end position="586"/>
    </location>
</feature>
<evidence type="ECO:0000313" key="8">
    <source>
        <dbReference type="Proteomes" id="UP000000709"/>
    </source>
</evidence>
<dbReference type="RefSeq" id="XP_007372270.1">
    <property type="nucleotide sequence ID" value="XM_007372208.1"/>
</dbReference>
<dbReference type="Proteomes" id="UP000000709">
    <property type="component" value="Unassembled WGS sequence"/>
</dbReference>
<dbReference type="PANTHER" id="PTHR23240">
    <property type="entry name" value="DNA CROSS-LINK REPAIR PROTEIN PSO2/SNM1-RELATED"/>
    <property type="match status" value="1"/>
</dbReference>
<dbReference type="CDD" id="cd16273">
    <property type="entry name" value="SNM1A-1C-like_MBL-fold"/>
    <property type="match status" value="1"/>
</dbReference>
<protein>
    <recommendedName>
        <fullName evidence="6">DNA repair metallo-beta-lactamase domain-containing protein</fullName>
    </recommendedName>
</protein>
<dbReference type="FunCoup" id="G3AF69">
    <property type="interactions" value="214"/>
</dbReference>
<reference evidence="7 8" key="1">
    <citation type="journal article" date="2011" name="Proc. Natl. Acad. Sci. U.S.A.">
        <title>Comparative genomics of xylose-fermenting fungi for enhanced biofuel production.</title>
        <authorList>
            <person name="Wohlbach D.J."/>
            <person name="Kuo A."/>
            <person name="Sato T.K."/>
            <person name="Potts K.M."/>
            <person name="Salamov A.A."/>
            <person name="LaButti K.M."/>
            <person name="Sun H."/>
            <person name="Clum A."/>
            <person name="Pangilinan J.L."/>
            <person name="Lindquist E.A."/>
            <person name="Lucas S."/>
            <person name="Lapidus A."/>
            <person name="Jin M."/>
            <person name="Gunawan C."/>
            <person name="Balan V."/>
            <person name="Dale B.E."/>
            <person name="Jeffries T.W."/>
            <person name="Zinkel R."/>
            <person name="Barry K.W."/>
            <person name="Grigoriev I.V."/>
            <person name="Gasch A.P."/>
        </authorList>
    </citation>
    <scope>NUCLEOTIDE SEQUENCE [LARGE SCALE GENOMIC DNA]</scope>
    <source>
        <strain evidence="8">NRRL Y-27907 / 11-Y1</strain>
    </source>
</reference>
<dbReference type="SUPFAM" id="SSF56281">
    <property type="entry name" value="Metallo-hydrolase/oxidoreductase"/>
    <property type="match status" value="1"/>
</dbReference>
<dbReference type="KEGG" id="spaa:SPAPADRAFT_69243"/>
<evidence type="ECO:0000313" key="7">
    <source>
        <dbReference type="EMBL" id="EGW34858.1"/>
    </source>
</evidence>
<dbReference type="OrthoDB" id="262529at2759"/>
<dbReference type="InterPro" id="IPR011084">
    <property type="entry name" value="DRMBL"/>
</dbReference>
<dbReference type="PANTHER" id="PTHR23240:SF6">
    <property type="entry name" value="DNA CROSS-LINK REPAIR 1A PROTEIN"/>
    <property type="match status" value="1"/>
</dbReference>
<evidence type="ECO:0000256" key="3">
    <source>
        <dbReference type="ARBA" id="ARBA00022763"/>
    </source>
</evidence>
<proteinExistence type="inferred from homology"/>
<dbReference type="GO" id="GO:0035312">
    <property type="term" value="F:5'-3' DNA exonuclease activity"/>
    <property type="evidence" value="ECO:0007669"/>
    <property type="project" value="TreeGrafter"/>
</dbReference>
<organism evidence="8">
    <name type="scientific">Spathaspora passalidarum (strain NRRL Y-27907 / 11-Y1)</name>
    <dbReference type="NCBI Taxonomy" id="619300"/>
    <lineage>
        <taxon>Eukaryota</taxon>
        <taxon>Fungi</taxon>
        <taxon>Dikarya</taxon>
        <taxon>Ascomycota</taxon>
        <taxon>Saccharomycotina</taxon>
        <taxon>Pichiomycetes</taxon>
        <taxon>Debaryomycetaceae</taxon>
        <taxon>Spathaspora</taxon>
    </lineage>
</organism>
<evidence type="ECO:0000256" key="1">
    <source>
        <dbReference type="ARBA" id="ARBA00004123"/>
    </source>
</evidence>
<dbReference type="Gene3D" id="3.40.50.12650">
    <property type="match status" value="1"/>
</dbReference>
<dbReference type="STRING" id="619300.G3AF69"/>
<keyword evidence="5" id="KW-0539">Nucleus</keyword>
<dbReference type="GO" id="GO:0005634">
    <property type="term" value="C:nucleus"/>
    <property type="evidence" value="ECO:0007669"/>
    <property type="project" value="UniProtKB-SubCell"/>
</dbReference>
<name>G3AF69_SPAPN</name>
<keyword evidence="8" id="KW-1185">Reference proteome</keyword>
<keyword evidence="4" id="KW-0234">DNA repair</keyword>
<accession>G3AF69</accession>
<gene>
    <name evidence="7" type="ORF">SPAPADRAFT_69243</name>
</gene>
<comment type="similarity">
    <text evidence="2">Belongs to the DNA repair metallo-beta-lactamase (DRMBL) family.</text>
</comment>
<evidence type="ECO:0000256" key="5">
    <source>
        <dbReference type="ARBA" id="ARBA00023242"/>
    </source>
</evidence>